<proteinExistence type="inferred from homology"/>
<reference evidence="4 5" key="1">
    <citation type="submission" date="2019-08" db="EMBL/GenBank/DDBJ databases">
        <title>Actinomadura sp. nov. CYP1-5 isolated from mountain soil.</title>
        <authorList>
            <person name="Songsumanus A."/>
            <person name="Kuncharoen N."/>
            <person name="Kudo T."/>
            <person name="Yuki M."/>
            <person name="Igarashi Y."/>
            <person name="Tanasupawat S."/>
        </authorList>
    </citation>
    <scope>NUCLEOTIDE SEQUENCE [LARGE SCALE GENOMIC DNA]</scope>
    <source>
        <strain evidence="4 5">CYP1-5</strain>
    </source>
</reference>
<feature type="domain" description="3-beta hydroxysteroid dehydrogenase/isomerase" evidence="3">
    <location>
        <begin position="4"/>
        <end position="242"/>
    </location>
</feature>
<dbReference type="EMBL" id="VSRQ01000002">
    <property type="protein sequence ID" value="TYK50605.1"/>
    <property type="molecule type" value="Genomic_DNA"/>
</dbReference>
<gene>
    <name evidence="4" type="ORF">FXF68_08830</name>
</gene>
<dbReference type="SUPFAM" id="SSF51735">
    <property type="entry name" value="NAD(P)-binding Rossmann-fold domains"/>
    <property type="match status" value="1"/>
</dbReference>
<dbReference type="Proteomes" id="UP000323505">
    <property type="component" value="Unassembled WGS sequence"/>
</dbReference>
<evidence type="ECO:0000256" key="1">
    <source>
        <dbReference type="ARBA" id="ARBA00009219"/>
    </source>
</evidence>
<evidence type="ECO:0000256" key="2">
    <source>
        <dbReference type="ARBA" id="ARBA00023002"/>
    </source>
</evidence>
<keyword evidence="2" id="KW-0560">Oxidoreductase</keyword>
<name>A0A5D3FU17_9ACTN</name>
<evidence type="ECO:0000313" key="5">
    <source>
        <dbReference type="Proteomes" id="UP000323505"/>
    </source>
</evidence>
<evidence type="ECO:0000313" key="4">
    <source>
        <dbReference type="EMBL" id="TYK50605.1"/>
    </source>
</evidence>
<dbReference type="Gene3D" id="3.40.50.720">
    <property type="entry name" value="NAD(P)-binding Rossmann-like Domain"/>
    <property type="match status" value="1"/>
</dbReference>
<organism evidence="4 5">
    <name type="scientific">Actinomadura decatromicini</name>
    <dbReference type="NCBI Taxonomy" id="2604572"/>
    <lineage>
        <taxon>Bacteria</taxon>
        <taxon>Bacillati</taxon>
        <taxon>Actinomycetota</taxon>
        <taxon>Actinomycetes</taxon>
        <taxon>Streptosporangiales</taxon>
        <taxon>Thermomonosporaceae</taxon>
        <taxon>Actinomadura</taxon>
    </lineage>
</organism>
<dbReference type="GO" id="GO:0006694">
    <property type="term" value="P:steroid biosynthetic process"/>
    <property type="evidence" value="ECO:0007669"/>
    <property type="project" value="InterPro"/>
</dbReference>
<evidence type="ECO:0000259" key="3">
    <source>
        <dbReference type="Pfam" id="PF01073"/>
    </source>
</evidence>
<keyword evidence="5" id="KW-1185">Reference proteome</keyword>
<dbReference type="InterPro" id="IPR002225">
    <property type="entry name" value="3Beta_OHSteriod_DH/Estase"/>
</dbReference>
<protein>
    <submittedName>
        <fullName evidence="4">NAD-dependent epimerase/dehydratase family protein</fullName>
    </submittedName>
</protein>
<comment type="caution">
    <text evidence="4">The sequence shown here is derived from an EMBL/GenBank/DDBJ whole genome shotgun (WGS) entry which is preliminary data.</text>
</comment>
<dbReference type="PANTHER" id="PTHR43245">
    <property type="entry name" value="BIFUNCTIONAL POLYMYXIN RESISTANCE PROTEIN ARNA"/>
    <property type="match status" value="1"/>
</dbReference>
<dbReference type="PANTHER" id="PTHR43245:SF51">
    <property type="entry name" value="SHORT CHAIN DEHYDROGENASE_REDUCTASE FAMILY 42E, MEMBER 2"/>
    <property type="match status" value="1"/>
</dbReference>
<dbReference type="Pfam" id="PF01073">
    <property type="entry name" value="3Beta_HSD"/>
    <property type="match status" value="1"/>
</dbReference>
<dbReference type="AlphaFoldDB" id="A0A5D3FU17"/>
<dbReference type="RefSeq" id="WP_148758464.1">
    <property type="nucleotide sequence ID" value="NZ_VSRQ01000002.1"/>
</dbReference>
<dbReference type="InterPro" id="IPR036291">
    <property type="entry name" value="NAD(P)-bd_dom_sf"/>
</dbReference>
<accession>A0A5D3FU17</accession>
<dbReference type="GO" id="GO:0016616">
    <property type="term" value="F:oxidoreductase activity, acting on the CH-OH group of donors, NAD or NADP as acceptor"/>
    <property type="evidence" value="ECO:0007669"/>
    <property type="project" value="InterPro"/>
</dbReference>
<dbReference type="InterPro" id="IPR050177">
    <property type="entry name" value="Lipid_A_modif_metabolic_enz"/>
</dbReference>
<comment type="similarity">
    <text evidence="1">Belongs to the 3-beta-HSD family.</text>
</comment>
<sequence>MKVLVTGGAGFLGRAVCARLVERGHAVRAFQRRPLPVPEALDVGQVTGDLRDPDAVARAVDGHDAVINCAALAGVWGAARDYFDVNVTGTANVVTACRRAGTRILVHTSSPAVVHDRADLDGVDESAPYASRFLAPYPRTKAIAERLVLDADSADLATVALRPHIIWGPGDPHFLPRLADAARSGRLRRVGPATKLIDTVYIDNAADAHVLALERLGRLGPGHPPAGRAYFITQDDPRTVGETIDLLLGAAGVTPPTKAVPVWAARGLAAAMEFTGRLLRTDEPPLTRFLVNQLTTAHWFDITAAKRDLGYQPRIDMTEGLRRLAAEHALARTP</sequence>